<dbReference type="InterPro" id="IPR013148">
    <property type="entry name" value="Glyco_hydro_32_N"/>
</dbReference>
<dbReference type="OrthoDB" id="202537at2759"/>
<evidence type="ECO:0000256" key="2">
    <source>
        <dbReference type="ARBA" id="ARBA00022801"/>
    </source>
</evidence>
<keyword evidence="2 5" id="KW-0378">Hydrolase</keyword>
<dbReference type="PANTHER" id="PTHR42800">
    <property type="entry name" value="EXOINULINASE INUD (AFU_ORTHOLOGUE AFUA_5G00480)"/>
    <property type="match status" value="1"/>
</dbReference>
<name>A0A166T3J0_9AGAM</name>
<sequence>MAAHSEIHNFIAPEGWQNDPKALWQKSDRSFHAWYQFNPQHTQYIHFRSKLIIEGLFRVGQHLNGSCTFYRLDELWPSQIYDIRGVFDGTVFQDGFNGYPTILYTSTYTIALGVGTREIPGSETQSIAYTMDEGASWIKLNFREGGNPVIYVSPMANLTGFRNPYVFLSPRLGTSINGTASTTNATGVDGTGGKLLLYRHTTTGNVTSWTYLGPLFETVLTESWSSYSGNFGVNYETAPVTRLNPSGAALDDGSDTTAQDFVSMGTEGGGNPLLCTDMAF</sequence>
<dbReference type="Gene3D" id="2.115.10.20">
    <property type="entry name" value="Glycosyl hydrolase domain, family 43"/>
    <property type="match status" value="1"/>
</dbReference>
<dbReference type="SUPFAM" id="SSF75005">
    <property type="entry name" value="Arabinanase/levansucrase/invertase"/>
    <property type="match status" value="1"/>
</dbReference>
<reference evidence="5 6" key="1">
    <citation type="journal article" date="2016" name="Mol. Biol. Evol.">
        <title>Comparative Genomics of Early-Diverging Mushroom-Forming Fungi Provides Insights into the Origins of Lignocellulose Decay Capabilities.</title>
        <authorList>
            <person name="Nagy L.G."/>
            <person name="Riley R."/>
            <person name="Tritt A."/>
            <person name="Adam C."/>
            <person name="Daum C."/>
            <person name="Floudas D."/>
            <person name="Sun H."/>
            <person name="Yadav J.S."/>
            <person name="Pangilinan J."/>
            <person name="Larsson K.H."/>
            <person name="Matsuura K."/>
            <person name="Barry K."/>
            <person name="Labutti K."/>
            <person name="Kuo R."/>
            <person name="Ohm R.A."/>
            <person name="Bhattacharya S.S."/>
            <person name="Shirouzu T."/>
            <person name="Yoshinaga Y."/>
            <person name="Martin F.M."/>
            <person name="Grigoriev I.V."/>
            <person name="Hibbett D.S."/>
        </authorList>
    </citation>
    <scope>NUCLEOTIDE SEQUENCE [LARGE SCALE GENOMIC DNA]</scope>
    <source>
        <strain evidence="5 6">CBS 109695</strain>
    </source>
</reference>
<dbReference type="GO" id="GO:0005987">
    <property type="term" value="P:sucrose catabolic process"/>
    <property type="evidence" value="ECO:0007669"/>
    <property type="project" value="TreeGrafter"/>
</dbReference>
<gene>
    <name evidence="5" type="ORF">FIBSPDRAFT_884417</name>
</gene>
<feature type="domain" description="Glycosyl hydrolase family 32 N-terminal" evidence="4">
    <location>
        <begin position="75"/>
        <end position="218"/>
    </location>
</feature>
<dbReference type="Pfam" id="PF00251">
    <property type="entry name" value="Glyco_hydro_32N"/>
    <property type="match status" value="1"/>
</dbReference>
<protein>
    <submittedName>
        <fullName evidence="5">Glycoside hydrolase family 32 protein</fullName>
    </submittedName>
</protein>
<evidence type="ECO:0000313" key="6">
    <source>
        <dbReference type="Proteomes" id="UP000076532"/>
    </source>
</evidence>
<dbReference type="GO" id="GO:0004575">
    <property type="term" value="F:sucrose alpha-glucosidase activity"/>
    <property type="evidence" value="ECO:0007669"/>
    <property type="project" value="TreeGrafter"/>
</dbReference>
<accession>A0A166T3J0</accession>
<proteinExistence type="inferred from homology"/>
<organism evidence="5 6">
    <name type="scientific">Athelia psychrophila</name>
    <dbReference type="NCBI Taxonomy" id="1759441"/>
    <lineage>
        <taxon>Eukaryota</taxon>
        <taxon>Fungi</taxon>
        <taxon>Dikarya</taxon>
        <taxon>Basidiomycota</taxon>
        <taxon>Agaricomycotina</taxon>
        <taxon>Agaricomycetes</taxon>
        <taxon>Agaricomycetidae</taxon>
        <taxon>Atheliales</taxon>
        <taxon>Atheliaceae</taxon>
        <taxon>Athelia</taxon>
    </lineage>
</organism>
<evidence type="ECO:0000313" key="5">
    <source>
        <dbReference type="EMBL" id="KZP30147.1"/>
    </source>
</evidence>
<keyword evidence="6" id="KW-1185">Reference proteome</keyword>
<comment type="similarity">
    <text evidence="1">Belongs to the glycosyl hydrolase 32 family.</text>
</comment>
<dbReference type="InterPro" id="IPR023296">
    <property type="entry name" value="Glyco_hydro_beta-prop_sf"/>
</dbReference>
<evidence type="ECO:0000256" key="3">
    <source>
        <dbReference type="ARBA" id="ARBA00023295"/>
    </source>
</evidence>
<dbReference type="STRING" id="436010.A0A166T3J0"/>
<evidence type="ECO:0000256" key="1">
    <source>
        <dbReference type="ARBA" id="ARBA00009902"/>
    </source>
</evidence>
<dbReference type="AlphaFoldDB" id="A0A166T3J0"/>
<dbReference type="EMBL" id="KV417495">
    <property type="protein sequence ID" value="KZP30147.1"/>
    <property type="molecule type" value="Genomic_DNA"/>
</dbReference>
<dbReference type="PANTHER" id="PTHR42800:SF3">
    <property type="entry name" value="GLYCOSYL HYDROLASE FAMILY 32 N-TERMINAL DOMAIN-CONTAINING PROTEIN"/>
    <property type="match status" value="1"/>
</dbReference>
<dbReference type="Proteomes" id="UP000076532">
    <property type="component" value="Unassembled WGS sequence"/>
</dbReference>
<evidence type="ECO:0000259" key="4">
    <source>
        <dbReference type="Pfam" id="PF00251"/>
    </source>
</evidence>
<keyword evidence="3" id="KW-0326">Glycosidase</keyword>
<dbReference type="GO" id="GO:0005737">
    <property type="term" value="C:cytoplasm"/>
    <property type="evidence" value="ECO:0007669"/>
    <property type="project" value="TreeGrafter"/>
</dbReference>